<organism evidence="5 6">
    <name type="scientific">Kingdonia uniflora</name>
    <dbReference type="NCBI Taxonomy" id="39325"/>
    <lineage>
        <taxon>Eukaryota</taxon>
        <taxon>Viridiplantae</taxon>
        <taxon>Streptophyta</taxon>
        <taxon>Embryophyta</taxon>
        <taxon>Tracheophyta</taxon>
        <taxon>Spermatophyta</taxon>
        <taxon>Magnoliopsida</taxon>
        <taxon>Ranunculales</taxon>
        <taxon>Circaeasteraceae</taxon>
        <taxon>Kingdonia</taxon>
    </lineage>
</organism>
<dbReference type="Proteomes" id="UP000541444">
    <property type="component" value="Unassembled WGS sequence"/>
</dbReference>
<gene>
    <name evidence="5" type="ORF">GIB67_009104</name>
</gene>
<dbReference type="Gene3D" id="1.20.58.1880">
    <property type="match status" value="1"/>
</dbReference>
<dbReference type="InterPro" id="IPR055315">
    <property type="entry name" value="Cramped-like"/>
</dbReference>
<evidence type="ECO:0000313" key="6">
    <source>
        <dbReference type="Proteomes" id="UP000541444"/>
    </source>
</evidence>
<evidence type="ECO:0000256" key="1">
    <source>
        <dbReference type="ARBA" id="ARBA00023125"/>
    </source>
</evidence>
<dbReference type="AlphaFoldDB" id="A0A7J7N3K9"/>
<accession>A0A7J7N3K9</accession>
<dbReference type="CDD" id="cd00167">
    <property type="entry name" value="SANT"/>
    <property type="match status" value="1"/>
</dbReference>
<dbReference type="GO" id="GO:0003682">
    <property type="term" value="F:chromatin binding"/>
    <property type="evidence" value="ECO:0007669"/>
    <property type="project" value="InterPro"/>
</dbReference>
<dbReference type="PANTHER" id="PTHR21677:SF1">
    <property type="entry name" value="PROTEIN CRAMPED-LIKE"/>
    <property type="match status" value="1"/>
</dbReference>
<dbReference type="PANTHER" id="PTHR21677">
    <property type="entry name" value="CRAMPED PROTEIN"/>
    <property type="match status" value="1"/>
</dbReference>
<evidence type="ECO:0000256" key="2">
    <source>
        <dbReference type="ARBA" id="ARBA00023242"/>
    </source>
</evidence>
<protein>
    <recommendedName>
        <fullName evidence="4">SANT domain-containing protein</fullName>
    </recommendedName>
</protein>
<dbReference type="InterPro" id="IPR001005">
    <property type="entry name" value="SANT/Myb"/>
</dbReference>
<evidence type="ECO:0000256" key="3">
    <source>
        <dbReference type="SAM" id="MobiDB-lite"/>
    </source>
</evidence>
<keyword evidence="6" id="KW-1185">Reference proteome</keyword>
<dbReference type="InterPro" id="IPR009057">
    <property type="entry name" value="Homeodomain-like_sf"/>
</dbReference>
<proteinExistence type="predicted"/>
<feature type="domain" description="SANT" evidence="4">
    <location>
        <begin position="51"/>
        <end position="87"/>
    </location>
</feature>
<keyword evidence="2" id="KW-0539">Nucleus</keyword>
<dbReference type="InterPro" id="IPR017884">
    <property type="entry name" value="SANT_dom"/>
</dbReference>
<dbReference type="PROSITE" id="PS51293">
    <property type="entry name" value="SANT"/>
    <property type="match status" value="1"/>
</dbReference>
<dbReference type="EMBL" id="JACGCM010001099">
    <property type="protein sequence ID" value="KAF6161735.1"/>
    <property type="molecule type" value="Genomic_DNA"/>
</dbReference>
<dbReference type="GO" id="GO:0005634">
    <property type="term" value="C:nucleus"/>
    <property type="evidence" value="ECO:0007669"/>
    <property type="project" value="TreeGrafter"/>
</dbReference>
<feature type="compositionally biased region" description="Low complexity" evidence="3">
    <location>
        <begin position="361"/>
        <end position="370"/>
    </location>
</feature>
<name>A0A7J7N3K9_9MAGN</name>
<sequence>MELQLDLEVEGSSPSVNFLSKNGDSGLISSSPSLVDSGQPVKKQTRQWAAWTRQEEESFFNALRQFGKNFEKITSRVQSKNKEQAVSSGIEHALHTISCCPWDIYEGQAILHVILFLEGNEKRLQGVGKVECKENLENDGCQDISKLNALVAKPFSRDGLEYSDCEVVGVIKEACVALPVNHNGSLPTVDVPVYHKGSLPTTKSLTSCLTLVDKERNSDVMNDQPFGSGTCNCDFPSFPENPFGTCISPSNRDKYRKEKPTPKPNWNVRDLNNKVRHYYYRLVTRMNKLLGPGFSLDAKNFKDTNAAMLRWWSLLEKYSCKASKLHLKPRRFKIFIEALEHQLLKDRKKTIRRRTSPQCESCSSASSAPASLHSNAVGYDTRSVKVIIVDSQNIQKVGSGKRSLVKRSGNNRNSNKGDLSTVKAVRQRRKTGRGASSAAYKRWEKAATAGVSLVADAAEHLERTTTVTKASIDKGQGSSGKPLTWTVPTTGNMDVDTFLKFVPSFPLSTSSQHQVPETSMQGSAKLKLQFFPIDEATRRALEKDELNPHLELTLSARKKISSVVEHLNLKWGSSSIASGELMLFPYSAQGENLAGYQRWSQGSVASAGDVYATIGSPPIFRLRYGWLSSTESISAISPSPPTSHHLDEEGIRMNTWNRKEQIDDDVPILAQSSCHDSDQLLNISSKNALTKKTIAVLSYTEFPDDKIADISVAPVNNLPESSDQIASPPWVRKESSAVDNMRTCSGFALSTEDWADSLTNISVGELLTESSRAMDMDDNNLPVAESSQFFQQIPFSCDSFDAAIAAHIFRSGDKRNFLSAPVSHASSIWDSEETCDAFSFQKISTSHQEIPSPCDAISLDTLKQIGNASSRGFRDLIEEVPEVGTADGLPLEEDMIDNCNSVTDSYTVREGDSTKDLGGLAEIYWPDSLGPLDMDMTSYRYPGQDFMFTDSISLSGLNRLIANSLDAFQNCSFFSLDKKEPSTPSDAHGNSIVFNHKVGSEV</sequence>
<feature type="compositionally biased region" description="Polar residues" evidence="3">
    <location>
        <begin position="408"/>
        <end position="418"/>
    </location>
</feature>
<dbReference type="SUPFAM" id="SSF46689">
    <property type="entry name" value="Homeodomain-like"/>
    <property type="match status" value="1"/>
</dbReference>
<dbReference type="OrthoDB" id="515799at2759"/>
<keyword evidence="1" id="KW-0238">DNA-binding</keyword>
<evidence type="ECO:0000259" key="4">
    <source>
        <dbReference type="PROSITE" id="PS51293"/>
    </source>
</evidence>
<dbReference type="GO" id="GO:0003677">
    <property type="term" value="F:DNA binding"/>
    <property type="evidence" value="ECO:0007669"/>
    <property type="project" value="UniProtKB-KW"/>
</dbReference>
<dbReference type="GO" id="GO:0007389">
    <property type="term" value="P:pattern specification process"/>
    <property type="evidence" value="ECO:0007669"/>
    <property type="project" value="TreeGrafter"/>
</dbReference>
<comment type="caution">
    <text evidence="5">The sequence shown here is derived from an EMBL/GenBank/DDBJ whole genome shotgun (WGS) entry which is preliminary data.</text>
</comment>
<reference evidence="5 6" key="1">
    <citation type="journal article" date="2020" name="IScience">
        <title>Genome Sequencing of the Endangered Kingdonia uniflora (Circaeasteraceae, Ranunculales) Reveals Potential Mechanisms of Evolutionary Specialization.</title>
        <authorList>
            <person name="Sun Y."/>
            <person name="Deng T."/>
            <person name="Zhang A."/>
            <person name="Moore M.J."/>
            <person name="Landis J.B."/>
            <person name="Lin N."/>
            <person name="Zhang H."/>
            <person name="Zhang X."/>
            <person name="Huang J."/>
            <person name="Zhang X."/>
            <person name="Sun H."/>
            <person name="Wang H."/>
        </authorList>
    </citation>
    <scope>NUCLEOTIDE SEQUENCE [LARGE SCALE GENOMIC DNA]</scope>
    <source>
        <strain evidence="5">TB1705</strain>
        <tissue evidence="5">Leaf</tissue>
    </source>
</reference>
<evidence type="ECO:0000313" key="5">
    <source>
        <dbReference type="EMBL" id="KAF6161735.1"/>
    </source>
</evidence>
<feature type="region of interest" description="Disordered" evidence="3">
    <location>
        <begin position="399"/>
        <end position="437"/>
    </location>
</feature>
<feature type="region of interest" description="Disordered" evidence="3">
    <location>
        <begin position="351"/>
        <end position="370"/>
    </location>
</feature>